<dbReference type="PANTHER" id="PTHR43005">
    <property type="entry name" value="BLR7065 PROTEIN"/>
    <property type="match status" value="1"/>
</dbReference>
<keyword evidence="6 7" id="KW-0472">Membrane</keyword>
<evidence type="ECO:0000313" key="10">
    <source>
        <dbReference type="EMBL" id="MFC5847288.1"/>
    </source>
</evidence>
<feature type="compositionally biased region" description="Low complexity" evidence="8">
    <location>
        <begin position="1"/>
        <end position="17"/>
    </location>
</feature>
<dbReference type="InterPro" id="IPR035906">
    <property type="entry name" value="MetI-like_sf"/>
</dbReference>
<evidence type="ECO:0000256" key="2">
    <source>
        <dbReference type="ARBA" id="ARBA00022448"/>
    </source>
</evidence>
<dbReference type="InterPro" id="IPR000515">
    <property type="entry name" value="MetI-like"/>
</dbReference>
<dbReference type="EMBL" id="JBHSOH010000004">
    <property type="protein sequence ID" value="MFC5847288.1"/>
    <property type="molecule type" value="Genomic_DNA"/>
</dbReference>
<evidence type="ECO:0000256" key="7">
    <source>
        <dbReference type="RuleBase" id="RU363032"/>
    </source>
</evidence>
<dbReference type="Pfam" id="PF00528">
    <property type="entry name" value="BPD_transp_1"/>
    <property type="match status" value="1"/>
</dbReference>
<dbReference type="RefSeq" id="WP_380046304.1">
    <property type="nucleotide sequence ID" value="NZ_JBHSOH010000004.1"/>
</dbReference>
<feature type="domain" description="ABC transmembrane type-1" evidence="9">
    <location>
        <begin position="86"/>
        <end position="297"/>
    </location>
</feature>
<keyword evidence="3" id="KW-1003">Cell membrane</keyword>
<dbReference type="CDD" id="cd06261">
    <property type="entry name" value="TM_PBP2"/>
    <property type="match status" value="1"/>
</dbReference>
<dbReference type="SUPFAM" id="SSF161098">
    <property type="entry name" value="MetI-like"/>
    <property type="match status" value="1"/>
</dbReference>
<evidence type="ECO:0000256" key="8">
    <source>
        <dbReference type="SAM" id="MobiDB-lite"/>
    </source>
</evidence>
<reference evidence="11" key="1">
    <citation type="journal article" date="2019" name="Int. J. Syst. Evol. Microbiol.">
        <title>The Global Catalogue of Microorganisms (GCM) 10K type strain sequencing project: providing services to taxonomists for standard genome sequencing and annotation.</title>
        <authorList>
            <consortium name="The Broad Institute Genomics Platform"/>
            <consortium name="The Broad Institute Genome Sequencing Center for Infectious Disease"/>
            <person name="Wu L."/>
            <person name="Ma J."/>
        </authorList>
    </citation>
    <scope>NUCLEOTIDE SEQUENCE [LARGE SCALE GENOMIC DNA]</scope>
    <source>
        <strain evidence="11">CGMCC 1.15053</strain>
    </source>
</reference>
<keyword evidence="11" id="KW-1185">Reference proteome</keyword>
<comment type="caution">
    <text evidence="10">The sequence shown here is derived from an EMBL/GenBank/DDBJ whole genome shotgun (WGS) entry which is preliminary data.</text>
</comment>
<organism evidence="10 11">
    <name type="scientific">Deinococcus petrolearius</name>
    <dbReference type="NCBI Taxonomy" id="1751295"/>
    <lineage>
        <taxon>Bacteria</taxon>
        <taxon>Thermotogati</taxon>
        <taxon>Deinococcota</taxon>
        <taxon>Deinococci</taxon>
        <taxon>Deinococcales</taxon>
        <taxon>Deinococcaceae</taxon>
        <taxon>Deinococcus</taxon>
    </lineage>
</organism>
<evidence type="ECO:0000256" key="5">
    <source>
        <dbReference type="ARBA" id="ARBA00022989"/>
    </source>
</evidence>
<evidence type="ECO:0000313" key="11">
    <source>
        <dbReference type="Proteomes" id="UP001595979"/>
    </source>
</evidence>
<feature type="transmembrane region" description="Helical" evidence="7">
    <location>
        <begin position="85"/>
        <end position="111"/>
    </location>
</feature>
<dbReference type="PROSITE" id="PS50928">
    <property type="entry name" value="ABC_TM1"/>
    <property type="match status" value="1"/>
</dbReference>
<evidence type="ECO:0000256" key="6">
    <source>
        <dbReference type="ARBA" id="ARBA00023136"/>
    </source>
</evidence>
<gene>
    <name evidence="10" type="ORF">ACFPQ6_03105</name>
</gene>
<name>A0ABW1DHR7_9DEIO</name>
<sequence length="310" mass="33908">MTTAIPTGAGTATTTRPAPKRGFRLTPAALIWPAMLYLILTTQVPFFMTVYYSFFRYNLVDPSSRPFVGLANYASLLSDPQNLRILLNTVVLAGGTLILTLVIGGALAMLLNREFPGRALLRTLLISSFLVMPIVTAVIWKNMLLNPVFGFFSWVVSSLGGQPVDWLAQFPMASLMAMITWEWTPFAMLILLTGLQSLPDDQLEAARLDGASPLQEFRHIVLPHWTQAIQVVVLMETIALLQVYGEIYGSTSGGPGVATTNLPYFIYQKAFAEYNIGLASAAGVITVVLTNLLAVYLLKVISRTKSSRGE</sequence>
<dbReference type="Proteomes" id="UP001595979">
    <property type="component" value="Unassembled WGS sequence"/>
</dbReference>
<evidence type="ECO:0000256" key="1">
    <source>
        <dbReference type="ARBA" id="ARBA00004651"/>
    </source>
</evidence>
<keyword evidence="2 7" id="KW-0813">Transport</keyword>
<comment type="subcellular location">
    <subcellularLocation>
        <location evidence="1 7">Cell membrane</location>
        <topology evidence="1 7">Multi-pass membrane protein</topology>
    </subcellularLocation>
</comment>
<comment type="similarity">
    <text evidence="7">Belongs to the binding-protein-dependent transport system permease family.</text>
</comment>
<proteinExistence type="inferred from homology"/>
<evidence type="ECO:0000256" key="3">
    <source>
        <dbReference type="ARBA" id="ARBA00022475"/>
    </source>
</evidence>
<evidence type="ECO:0000259" key="9">
    <source>
        <dbReference type="PROSITE" id="PS50928"/>
    </source>
</evidence>
<evidence type="ECO:0000256" key="4">
    <source>
        <dbReference type="ARBA" id="ARBA00022692"/>
    </source>
</evidence>
<feature type="transmembrane region" description="Helical" evidence="7">
    <location>
        <begin position="30"/>
        <end position="54"/>
    </location>
</feature>
<feature type="region of interest" description="Disordered" evidence="8">
    <location>
        <begin position="1"/>
        <end position="20"/>
    </location>
</feature>
<dbReference type="Gene3D" id="1.10.3720.10">
    <property type="entry name" value="MetI-like"/>
    <property type="match status" value="1"/>
</dbReference>
<dbReference type="PANTHER" id="PTHR43005:SF2">
    <property type="entry name" value="INTEGRAL MEMBRANE SUGAR TRANSPORT PROTEIN"/>
    <property type="match status" value="1"/>
</dbReference>
<protein>
    <submittedName>
        <fullName evidence="10">Carbohydrate ABC transporter permease</fullName>
    </submittedName>
</protein>
<feature type="transmembrane region" description="Helical" evidence="7">
    <location>
        <begin position="276"/>
        <end position="298"/>
    </location>
</feature>
<accession>A0ABW1DHR7</accession>
<feature type="transmembrane region" description="Helical" evidence="7">
    <location>
        <begin position="123"/>
        <end position="143"/>
    </location>
</feature>
<keyword evidence="5 7" id="KW-1133">Transmembrane helix</keyword>
<keyword evidence="4 7" id="KW-0812">Transmembrane</keyword>